<evidence type="ECO:0000259" key="2">
    <source>
        <dbReference type="PROSITE" id="PS50887"/>
    </source>
</evidence>
<protein>
    <recommendedName>
        <fullName evidence="2">GGDEF domain-containing protein</fullName>
    </recommendedName>
</protein>
<gene>
    <name evidence="3" type="ORF">RD110_00620</name>
</gene>
<proteinExistence type="predicted"/>
<dbReference type="PANTHER" id="PTHR44757:SF2">
    <property type="entry name" value="BIOFILM ARCHITECTURE MAINTENANCE PROTEIN MBAA"/>
    <property type="match status" value="1"/>
</dbReference>
<dbReference type="CDD" id="cd01949">
    <property type="entry name" value="GGDEF"/>
    <property type="match status" value="1"/>
</dbReference>
<dbReference type="Gene3D" id="3.30.450.20">
    <property type="entry name" value="PAS domain"/>
    <property type="match status" value="2"/>
</dbReference>
<dbReference type="Pfam" id="PF00990">
    <property type="entry name" value="GGDEF"/>
    <property type="match status" value="1"/>
</dbReference>
<accession>A0A1P8JQ64</accession>
<dbReference type="Pfam" id="PF12860">
    <property type="entry name" value="PAS_7"/>
    <property type="match status" value="2"/>
</dbReference>
<dbReference type="InterPro" id="IPR000014">
    <property type="entry name" value="PAS"/>
</dbReference>
<keyword evidence="4" id="KW-1185">Reference proteome</keyword>
<dbReference type="AlphaFoldDB" id="A0A1P8JQ64"/>
<dbReference type="SUPFAM" id="SSF55073">
    <property type="entry name" value="Nucleotide cyclase"/>
    <property type="match status" value="1"/>
</dbReference>
<dbReference type="OrthoDB" id="9813903at2"/>
<evidence type="ECO:0000313" key="3">
    <source>
        <dbReference type="EMBL" id="APW35896.1"/>
    </source>
</evidence>
<dbReference type="InterPro" id="IPR000160">
    <property type="entry name" value="GGDEF_dom"/>
</dbReference>
<dbReference type="SMART" id="SM00267">
    <property type="entry name" value="GGDEF"/>
    <property type="match status" value="1"/>
</dbReference>
<feature type="coiled-coil region" evidence="1">
    <location>
        <begin position="274"/>
        <end position="301"/>
    </location>
</feature>
<dbReference type="RefSeq" id="WP_076195722.1">
    <property type="nucleotide sequence ID" value="NZ_CP019236.1"/>
</dbReference>
<dbReference type="SMART" id="SM00091">
    <property type="entry name" value="PAS"/>
    <property type="match status" value="3"/>
</dbReference>
<keyword evidence="1" id="KW-0175">Coiled coil</keyword>
<dbReference type="InterPro" id="IPR043128">
    <property type="entry name" value="Rev_trsase/Diguanyl_cyclase"/>
</dbReference>
<dbReference type="SUPFAM" id="SSF55785">
    <property type="entry name" value="PYP-like sensor domain (PAS domain)"/>
    <property type="match status" value="2"/>
</dbReference>
<dbReference type="KEGG" id="rhy:RD110_00620"/>
<dbReference type="STRING" id="1842727.RD110_00620"/>
<name>A0A1P8JQ64_9BURK</name>
<dbReference type="NCBIfam" id="TIGR00254">
    <property type="entry name" value="GGDEF"/>
    <property type="match status" value="1"/>
</dbReference>
<dbReference type="Proteomes" id="UP000186609">
    <property type="component" value="Chromosome"/>
</dbReference>
<dbReference type="EMBL" id="CP019236">
    <property type="protein sequence ID" value="APW35896.1"/>
    <property type="molecule type" value="Genomic_DNA"/>
</dbReference>
<evidence type="ECO:0000313" key="4">
    <source>
        <dbReference type="Proteomes" id="UP000186609"/>
    </source>
</evidence>
<sequence>MPAATAQALLGRLLSPHDDQRTAALVWTVAEALDSLGVAICLFDESDNVCLWNRCFTRLFPEHAGHVAIGENYRGILQRFYQVRLSAEELPAIDRYIEEAVARHHTQRRPFDFEHHGVRLSVASLPIPGVGRIRIWQQLAAPPTQAMQPPAAVEGPLPIDGAALFDQLADGVMVSRADHRIVWVNLPFVEMYGLGARSAALGMRFEDAFRKAWQTVPTASRALFDRGLAILADQMRFAGAPFELPLPGMRWTRVIEQRSADGHCFFMHVDITMLKRQQQQLLEAERRARESEQVLQEKSALLEATLERMEQGVMMVNAEQVVEVCNRRARELLDLPQALMDSRPTLDALAQYQIAQGEFDSTPPDLIASRSTGRAFRQAYSYDRKRPNGRVIEVSSVPTESGGVLRTYTDVTERKRAEERIRHVARHDGLTSLVNREVFLECLSAALNDPVRRAEGFAVHFIDIDRFKPINDRCGHAIGDKVLALLAKRMRQVARDVDVVARMGGDEFAVLQYQVDQAEGAVGLANRLRDGVARPMEIETQRLTVGASVGIALYHAEDTQAELACGGARPQTADSLLRHADAAMYAAKAANGVRIFGVDGLDSHWAAMQP</sequence>
<organism evidence="3 4">
    <name type="scientific">Rhodoferax koreensis</name>
    <dbReference type="NCBI Taxonomy" id="1842727"/>
    <lineage>
        <taxon>Bacteria</taxon>
        <taxon>Pseudomonadati</taxon>
        <taxon>Pseudomonadota</taxon>
        <taxon>Betaproteobacteria</taxon>
        <taxon>Burkholderiales</taxon>
        <taxon>Comamonadaceae</taxon>
        <taxon>Rhodoferax</taxon>
    </lineage>
</organism>
<evidence type="ECO:0000256" key="1">
    <source>
        <dbReference type="SAM" id="Coils"/>
    </source>
</evidence>
<dbReference type="InterPro" id="IPR029787">
    <property type="entry name" value="Nucleotide_cyclase"/>
</dbReference>
<dbReference type="InterPro" id="IPR035965">
    <property type="entry name" value="PAS-like_dom_sf"/>
</dbReference>
<dbReference type="PROSITE" id="PS50887">
    <property type="entry name" value="GGDEF"/>
    <property type="match status" value="1"/>
</dbReference>
<dbReference type="PANTHER" id="PTHR44757">
    <property type="entry name" value="DIGUANYLATE CYCLASE DGCP"/>
    <property type="match status" value="1"/>
</dbReference>
<dbReference type="Gene3D" id="3.30.70.270">
    <property type="match status" value="1"/>
</dbReference>
<feature type="domain" description="GGDEF" evidence="2">
    <location>
        <begin position="455"/>
        <end position="598"/>
    </location>
</feature>
<reference evidence="3 4" key="1">
    <citation type="submission" date="2017-01" db="EMBL/GenBank/DDBJ databases">
        <authorList>
            <person name="Mah S.A."/>
            <person name="Swanson W.J."/>
            <person name="Moy G.W."/>
            <person name="Vacquier V.D."/>
        </authorList>
    </citation>
    <scope>NUCLEOTIDE SEQUENCE [LARGE SCALE GENOMIC DNA]</scope>
    <source>
        <strain evidence="3 4">DCY110</strain>
    </source>
</reference>
<dbReference type="InterPro" id="IPR052155">
    <property type="entry name" value="Biofilm_reg_signaling"/>
</dbReference>